<sequence length="252" mass="29840">MKPKANLGNVRELKEGIESVKTASIANFSAALTKAFEVLEQYKLDQRGSQCNQAIMIVSDGAPFSYEEIFEQYNWRELPYKPVRVFTYLIGKEVADVKDIKWMACANQGYYVHLMDTAEVREMVLNYIPVMARPLVLGRHDHPVIWTQVYADFVDLEMSDYLWQMKQNEDQREDILEYRRIGFRMLEPLEVRRREYRRMKEAWDQPTDSEAYQFLTTVSMPVYDRRTNANITELVLINEALWELRTREVLDQ</sequence>
<reference evidence="2" key="1">
    <citation type="submission" date="2020-05" db="UniProtKB">
        <authorList>
            <consortium name="EnsemblMetazoa"/>
        </authorList>
    </citation>
    <scope>IDENTIFICATION</scope>
    <source>
        <strain evidence="2">TTRI</strain>
    </source>
</reference>
<accession>A0A1A9VAU0</accession>
<dbReference type="Gene3D" id="3.40.50.410">
    <property type="entry name" value="von Willebrand factor, type A domain"/>
    <property type="match status" value="1"/>
</dbReference>
<protein>
    <submittedName>
        <fullName evidence="2">VWFA domain-containing protein</fullName>
    </submittedName>
</protein>
<dbReference type="GO" id="GO:0005891">
    <property type="term" value="C:voltage-gated calcium channel complex"/>
    <property type="evidence" value="ECO:0007669"/>
    <property type="project" value="TreeGrafter"/>
</dbReference>
<dbReference type="Proteomes" id="UP000078200">
    <property type="component" value="Unassembled WGS sequence"/>
</dbReference>
<dbReference type="STRING" id="7395.A0A1A9VAU0"/>
<organism evidence="2 3">
    <name type="scientific">Glossina austeni</name>
    <name type="common">Savannah tsetse fly</name>
    <dbReference type="NCBI Taxonomy" id="7395"/>
    <lineage>
        <taxon>Eukaryota</taxon>
        <taxon>Metazoa</taxon>
        <taxon>Ecdysozoa</taxon>
        <taxon>Arthropoda</taxon>
        <taxon>Hexapoda</taxon>
        <taxon>Insecta</taxon>
        <taxon>Pterygota</taxon>
        <taxon>Neoptera</taxon>
        <taxon>Endopterygota</taxon>
        <taxon>Diptera</taxon>
        <taxon>Brachycera</taxon>
        <taxon>Muscomorpha</taxon>
        <taxon>Hippoboscoidea</taxon>
        <taxon>Glossinidae</taxon>
        <taxon>Glossina</taxon>
    </lineage>
</organism>
<dbReference type="SUPFAM" id="SSF53300">
    <property type="entry name" value="vWA-like"/>
    <property type="match status" value="1"/>
</dbReference>
<dbReference type="PANTHER" id="PTHR10166">
    <property type="entry name" value="VOLTAGE-DEPENDENT CALCIUM CHANNEL SUBUNIT ALPHA-2/DELTA-RELATED"/>
    <property type="match status" value="1"/>
</dbReference>
<dbReference type="InterPro" id="IPR036465">
    <property type="entry name" value="vWFA_dom_sf"/>
</dbReference>
<dbReference type="EnsemblMetazoa" id="GAUT031330-RA">
    <property type="protein sequence ID" value="GAUT031330-PA"/>
    <property type="gene ID" value="GAUT031330"/>
</dbReference>
<evidence type="ECO:0000313" key="2">
    <source>
        <dbReference type="EnsemblMetazoa" id="GAUT031330-PA"/>
    </source>
</evidence>
<dbReference type="PROSITE" id="PS50234">
    <property type="entry name" value="VWFA"/>
    <property type="match status" value="1"/>
</dbReference>
<dbReference type="InterPro" id="IPR051173">
    <property type="entry name" value="Ca_channel_alpha-2/delta"/>
</dbReference>
<dbReference type="GO" id="GO:0005245">
    <property type="term" value="F:voltage-gated calcium channel activity"/>
    <property type="evidence" value="ECO:0007669"/>
    <property type="project" value="TreeGrafter"/>
</dbReference>
<name>A0A1A9VAU0_GLOAU</name>
<keyword evidence="3" id="KW-1185">Reference proteome</keyword>
<evidence type="ECO:0000259" key="1">
    <source>
        <dbReference type="PROSITE" id="PS50234"/>
    </source>
</evidence>
<proteinExistence type="predicted"/>
<feature type="domain" description="VWFA" evidence="1">
    <location>
        <begin position="1"/>
        <end position="128"/>
    </location>
</feature>
<dbReference type="InterPro" id="IPR002035">
    <property type="entry name" value="VWF_A"/>
</dbReference>
<dbReference type="PANTHER" id="PTHR10166:SF63">
    <property type="entry name" value="STRAIGHTJACKET, ISOFORM C"/>
    <property type="match status" value="1"/>
</dbReference>
<evidence type="ECO:0000313" key="3">
    <source>
        <dbReference type="Proteomes" id="UP000078200"/>
    </source>
</evidence>
<dbReference type="AlphaFoldDB" id="A0A1A9VAU0"/>
<dbReference type="VEuPathDB" id="VectorBase:GAUT031330"/>